<feature type="transmembrane region" description="Helical" evidence="2">
    <location>
        <begin position="26"/>
        <end position="58"/>
    </location>
</feature>
<evidence type="ECO:0000313" key="3">
    <source>
        <dbReference type="EMBL" id="CAB9512836.1"/>
    </source>
</evidence>
<reference evidence="3" key="1">
    <citation type="submission" date="2020-06" db="EMBL/GenBank/DDBJ databases">
        <authorList>
            <consortium name="Plant Systems Biology data submission"/>
        </authorList>
    </citation>
    <scope>NUCLEOTIDE SEQUENCE</scope>
    <source>
        <strain evidence="3">D6</strain>
    </source>
</reference>
<evidence type="ECO:0000313" key="4">
    <source>
        <dbReference type="Proteomes" id="UP001153069"/>
    </source>
</evidence>
<protein>
    <submittedName>
        <fullName evidence="3">Glycosyl transferase</fullName>
    </submittedName>
</protein>
<dbReference type="EMBL" id="CAICTM010000556">
    <property type="protein sequence ID" value="CAB9512836.1"/>
    <property type="molecule type" value="Genomic_DNA"/>
</dbReference>
<sequence>MDSNNSKKKSPSKRKRNRKGRLHQNFTSYVSFGLYSTICSGCFLLVYLLLLVGLMPLLTSDDPNSNAIPVKDNSRHHLVLNDVEKQVIGGMGKHLKDKLQSFREFRGFTDRHLKDAAMKEFQGLRNRKKQQQQQQQQQQQNAPNQVMDPVPPGRSPGFFVLGMHRSGTSMMSGLLVQGSGYNVGGPLIGAHFDNQKGFFERIDAVLQNDEFLKSQRMWWSSGVRGYDADKAAADLKAGSIPFKEGTKTLEFLNDPKNIPWMQKDPRMCITLKTWLTLLKTQPAVLFTYRHPLEVALSLVHREKFELEHGLRLWIIYNMKAIQNSQGVCRVLSSNDAILANPLDEIKRIANELTTRCGVPEAPKEITQEDVDKFIDPNMQHGKKELAAGKGTLVEVDGCVIPEYDSVHAPNSPELIREMAMYKVAMQIHCGFKDGSAYKEDYVWPQLP</sequence>
<evidence type="ECO:0000256" key="2">
    <source>
        <dbReference type="SAM" id="Phobius"/>
    </source>
</evidence>
<dbReference type="OrthoDB" id="5984008at2759"/>
<feature type="region of interest" description="Disordered" evidence="1">
    <location>
        <begin position="1"/>
        <end position="20"/>
    </location>
</feature>
<feature type="region of interest" description="Disordered" evidence="1">
    <location>
        <begin position="123"/>
        <end position="154"/>
    </location>
</feature>
<gene>
    <name evidence="3" type="ORF">SEMRO_557_G166120.1</name>
</gene>
<evidence type="ECO:0000256" key="1">
    <source>
        <dbReference type="SAM" id="MobiDB-lite"/>
    </source>
</evidence>
<dbReference type="Gene3D" id="3.40.50.300">
    <property type="entry name" value="P-loop containing nucleotide triphosphate hydrolases"/>
    <property type="match status" value="1"/>
</dbReference>
<dbReference type="SUPFAM" id="SSF52540">
    <property type="entry name" value="P-loop containing nucleoside triphosphate hydrolases"/>
    <property type="match status" value="1"/>
</dbReference>
<accession>A0A9N8E5B4</accession>
<dbReference type="InterPro" id="IPR027417">
    <property type="entry name" value="P-loop_NTPase"/>
</dbReference>
<dbReference type="AlphaFoldDB" id="A0A9N8E5B4"/>
<keyword evidence="4" id="KW-1185">Reference proteome</keyword>
<keyword evidence="3" id="KW-0808">Transferase</keyword>
<proteinExistence type="predicted"/>
<feature type="compositionally biased region" description="Low complexity" evidence="1">
    <location>
        <begin position="131"/>
        <end position="140"/>
    </location>
</feature>
<dbReference type="GO" id="GO:0016740">
    <property type="term" value="F:transferase activity"/>
    <property type="evidence" value="ECO:0007669"/>
    <property type="project" value="UniProtKB-KW"/>
</dbReference>
<comment type="caution">
    <text evidence="3">The sequence shown here is derived from an EMBL/GenBank/DDBJ whole genome shotgun (WGS) entry which is preliminary data.</text>
</comment>
<dbReference type="Proteomes" id="UP001153069">
    <property type="component" value="Unassembled WGS sequence"/>
</dbReference>
<keyword evidence="2" id="KW-1133">Transmembrane helix</keyword>
<name>A0A9N8E5B4_9STRA</name>
<organism evidence="3 4">
    <name type="scientific">Seminavis robusta</name>
    <dbReference type="NCBI Taxonomy" id="568900"/>
    <lineage>
        <taxon>Eukaryota</taxon>
        <taxon>Sar</taxon>
        <taxon>Stramenopiles</taxon>
        <taxon>Ochrophyta</taxon>
        <taxon>Bacillariophyta</taxon>
        <taxon>Bacillariophyceae</taxon>
        <taxon>Bacillariophycidae</taxon>
        <taxon>Naviculales</taxon>
        <taxon>Naviculaceae</taxon>
        <taxon>Seminavis</taxon>
    </lineage>
</organism>
<keyword evidence="2" id="KW-0812">Transmembrane</keyword>
<keyword evidence="2" id="KW-0472">Membrane</keyword>